<gene>
    <name evidence="2" type="ORF">ACFPFO_14030</name>
</gene>
<dbReference type="Pfam" id="PF00994">
    <property type="entry name" value="MoCF_biosynth"/>
    <property type="match status" value="1"/>
</dbReference>
<dbReference type="Pfam" id="PF03453">
    <property type="entry name" value="MoeA_N"/>
    <property type="match status" value="1"/>
</dbReference>
<dbReference type="InterPro" id="IPR036425">
    <property type="entry name" value="MoaB/Mog-like_dom_sf"/>
</dbReference>
<proteinExistence type="predicted"/>
<dbReference type="InterPro" id="IPR001453">
    <property type="entry name" value="MoaB/Mog_dom"/>
</dbReference>
<dbReference type="InterPro" id="IPR005110">
    <property type="entry name" value="MoeA_linker/N"/>
</dbReference>
<keyword evidence="3" id="KW-1185">Reference proteome</keyword>
<protein>
    <submittedName>
        <fullName evidence="2">Molybdopterin molybdotransferase MoeA</fullName>
    </submittedName>
</protein>
<dbReference type="SUPFAM" id="SSF63882">
    <property type="entry name" value="MoeA N-terminal region -like"/>
    <property type="match status" value="1"/>
</dbReference>
<dbReference type="CDD" id="cd00887">
    <property type="entry name" value="MoeA"/>
    <property type="match status" value="1"/>
</dbReference>
<feature type="domain" description="MoaB/Mog" evidence="1">
    <location>
        <begin position="184"/>
        <end position="314"/>
    </location>
</feature>
<evidence type="ECO:0000313" key="2">
    <source>
        <dbReference type="EMBL" id="MFC4988864.1"/>
    </source>
</evidence>
<dbReference type="InterPro" id="IPR036135">
    <property type="entry name" value="MoeA_linker/N_sf"/>
</dbReference>
<dbReference type="PANTHER" id="PTHR10192:SF5">
    <property type="entry name" value="GEPHYRIN"/>
    <property type="match status" value="1"/>
</dbReference>
<dbReference type="InterPro" id="IPR038987">
    <property type="entry name" value="MoeA-like"/>
</dbReference>
<evidence type="ECO:0000259" key="1">
    <source>
        <dbReference type="SMART" id="SM00852"/>
    </source>
</evidence>
<dbReference type="PANTHER" id="PTHR10192">
    <property type="entry name" value="MOLYBDOPTERIN BIOSYNTHESIS PROTEIN"/>
    <property type="match status" value="1"/>
</dbReference>
<evidence type="ECO:0000313" key="3">
    <source>
        <dbReference type="Proteomes" id="UP001595925"/>
    </source>
</evidence>
<dbReference type="Gene3D" id="2.40.340.10">
    <property type="entry name" value="MoeA, C-terminal, domain IV"/>
    <property type="match status" value="1"/>
</dbReference>
<accession>A0ABD5QH29</accession>
<dbReference type="EMBL" id="JBHSJG010000036">
    <property type="protein sequence ID" value="MFC4988864.1"/>
    <property type="molecule type" value="Genomic_DNA"/>
</dbReference>
<dbReference type="Proteomes" id="UP001595925">
    <property type="component" value="Unassembled WGS sequence"/>
</dbReference>
<reference evidence="2 3" key="1">
    <citation type="journal article" date="2019" name="Int. J. Syst. Evol. Microbiol.">
        <title>The Global Catalogue of Microorganisms (GCM) 10K type strain sequencing project: providing services to taxonomists for standard genome sequencing and annotation.</title>
        <authorList>
            <consortium name="The Broad Institute Genomics Platform"/>
            <consortium name="The Broad Institute Genome Sequencing Center for Infectious Disease"/>
            <person name="Wu L."/>
            <person name="Ma J."/>
        </authorList>
    </citation>
    <scope>NUCLEOTIDE SEQUENCE [LARGE SCALE GENOMIC DNA]</scope>
    <source>
        <strain evidence="2 3">CGMCC 1.15824</strain>
    </source>
</reference>
<dbReference type="Gene3D" id="3.90.105.10">
    <property type="entry name" value="Molybdopterin biosynthesis moea protein, domain 2"/>
    <property type="match status" value="1"/>
</dbReference>
<comment type="caution">
    <text evidence="2">The sequence shown here is derived from an EMBL/GenBank/DDBJ whole genome shotgun (WGS) entry which is preliminary data.</text>
</comment>
<dbReference type="SMART" id="SM00852">
    <property type="entry name" value="MoCF_biosynth"/>
    <property type="match status" value="1"/>
</dbReference>
<name>A0ABD5QH29_9EURY</name>
<dbReference type="SUPFAM" id="SSF53218">
    <property type="entry name" value="Molybdenum cofactor biosynthesis proteins"/>
    <property type="match status" value="1"/>
</dbReference>
<dbReference type="InterPro" id="IPR036688">
    <property type="entry name" value="MoeA_C_domain_IV_sf"/>
</dbReference>
<organism evidence="2 3">
    <name type="scientific">Saliphagus infecundisoli</name>
    <dbReference type="NCBI Taxonomy" id="1849069"/>
    <lineage>
        <taxon>Archaea</taxon>
        <taxon>Methanobacteriati</taxon>
        <taxon>Methanobacteriota</taxon>
        <taxon>Stenosarchaea group</taxon>
        <taxon>Halobacteria</taxon>
        <taxon>Halobacteriales</taxon>
        <taxon>Natrialbaceae</taxon>
        <taxon>Saliphagus</taxon>
    </lineage>
</organism>
<sequence>MVDSTDPSGFDLLSRTEAVDRLLALRAECLTERPATTAPVDRIAGRTVAESIDASRDLPARSQATMDGYALDAAADYPLTVVGERFPESDSGGVEKGEAVRIATGAPLPEGTDAVLHRERAAVEDGRLTGPSIEPGTNVYEHGSNVAGGERIFEKGERLAAPDAILLRDLGIEPVPVHEPLSVGVLATGTEIHEGRSPDRDSPTLAALVREWSHEATLKGSVPDELGRVRERIADLAAVHDVVLTSGGTSLGRKDHAVAALRELGEVVFHGVGIRPGKPVAAADLDGAVAFAVPGKPIAAHTAARAVLEPFFTGQRREPTLEATLTRDLALGGDDLEYWVPVSLSRAERDGGLPEAMPYGHADSPLALASERFPAGRVASSTRAARADGAAVLTDDAEAGDRVAVRPYR</sequence>
<dbReference type="Gene3D" id="2.170.190.11">
    <property type="entry name" value="Molybdopterin biosynthesis moea protein, domain 3"/>
    <property type="match status" value="1"/>
</dbReference>
<dbReference type="RefSeq" id="WP_224827558.1">
    <property type="nucleotide sequence ID" value="NZ_JAIVEF010000001.1"/>
</dbReference>
<dbReference type="Gene3D" id="3.40.980.10">
    <property type="entry name" value="MoaB/Mog-like domain"/>
    <property type="match status" value="1"/>
</dbReference>
<dbReference type="AlphaFoldDB" id="A0ABD5QH29"/>